<dbReference type="EMBL" id="VSSQ01105690">
    <property type="protein sequence ID" value="MPN45645.1"/>
    <property type="molecule type" value="Genomic_DNA"/>
</dbReference>
<evidence type="ECO:0000313" key="1">
    <source>
        <dbReference type="EMBL" id="MPN45645.1"/>
    </source>
</evidence>
<accession>A0A645I2Y4</accession>
<gene>
    <name evidence="1" type="ORF">SDC9_193214</name>
</gene>
<name>A0A645I2Y4_9ZZZZ</name>
<dbReference type="AlphaFoldDB" id="A0A645I2Y4"/>
<comment type="caution">
    <text evidence="1">The sequence shown here is derived from an EMBL/GenBank/DDBJ whole genome shotgun (WGS) entry which is preliminary data.</text>
</comment>
<proteinExistence type="predicted"/>
<sequence length="107" mass="12605">MRFWQHAERHQGHSGRQFCFFGQLTNTFRRVNYAAAEVQHRAFGGVNHSCSIANAVLAERWCRHFLRGFRHIFDFKNGGLNILRNVYPHRAWTSGLRNAERIAHDLR</sequence>
<protein>
    <submittedName>
        <fullName evidence="1">Uncharacterized protein</fullName>
    </submittedName>
</protein>
<reference evidence="1" key="1">
    <citation type="submission" date="2019-08" db="EMBL/GenBank/DDBJ databases">
        <authorList>
            <person name="Kucharzyk K."/>
            <person name="Murdoch R.W."/>
            <person name="Higgins S."/>
            <person name="Loffler F."/>
        </authorList>
    </citation>
    <scope>NUCLEOTIDE SEQUENCE</scope>
</reference>
<organism evidence="1">
    <name type="scientific">bioreactor metagenome</name>
    <dbReference type="NCBI Taxonomy" id="1076179"/>
    <lineage>
        <taxon>unclassified sequences</taxon>
        <taxon>metagenomes</taxon>
        <taxon>ecological metagenomes</taxon>
    </lineage>
</organism>